<comment type="caution">
    <text evidence="1">The sequence shown here is derived from an EMBL/GenBank/DDBJ whole genome shotgun (WGS) entry which is preliminary data.</text>
</comment>
<dbReference type="RefSeq" id="WP_123849216.1">
    <property type="nucleotide sequence ID" value="NZ_RPDH01000003.1"/>
</dbReference>
<proteinExistence type="predicted"/>
<name>A0A3N4PAA0_9BACT</name>
<dbReference type="EMBL" id="RPDH01000003">
    <property type="protein sequence ID" value="RPE05572.1"/>
    <property type="molecule type" value="Genomic_DNA"/>
</dbReference>
<sequence length="101" mass="11625">MEENPMKQTRGLHHMPEFWRCEPLDGEAEGMYFFCGGIPAIFVRVIPAANPRIDAHQMDVLFHYGREDEYSSSSEVLIQLSYFLKLKGILPPDINELTNPK</sequence>
<dbReference type="Proteomes" id="UP000278351">
    <property type="component" value="Unassembled WGS sequence"/>
</dbReference>
<evidence type="ECO:0000313" key="1">
    <source>
        <dbReference type="EMBL" id="RPE05572.1"/>
    </source>
</evidence>
<dbReference type="AlphaFoldDB" id="A0A3N4PAA0"/>
<gene>
    <name evidence="1" type="ORF">EGT74_24635</name>
</gene>
<protein>
    <submittedName>
        <fullName evidence="1">Uncharacterized protein</fullName>
    </submittedName>
</protein>
<organism evidence="1 2">
    <name type="scientific">Chitinophaga lutea</name>
    <dbReference type="NCBI Taxonomy" id="2488634"/>
    <lineage>
        <taxon>Bacteria</taxon>
        <taxon>Pseudomonadati</taxon>
        <taxon>Bacteroidota</taxon>
        <taxon>Chitinophagia</taxon>
        <taxon>Chitinophagales</taxon>
        <taxon>Chitinophagaceae</taxon>
        <taxon>Chitinophaga</taxon>
    </lineage>
</organism>
<accession>A0A3N4PAA0</accession>
<evidence type="ECO:0000313" key="2">
    <source>
        <dbReference type="Proteomes" id="UP000278351"/>
    </source>
</evidence>
<keyword evidence="2" id="KW-1185">Reference proteome</keyword>
<reference evidence="1 2" key="1">
    <citation type="submission" date="2018-11" db="EMBL/GenBank/DDBJ databases">
        <title>Chitinophaga lutea sp.nov., isolate from arsenic contaminated soil.</title>
        <authorList>
            <person name="Zong Y."/>
        </authorList>
    </citation>
    <scope>NUCLEOTIDE SEQUENCE [LARGE SCALE GENOMIC DNA]</scope>
    <source>
        <strain evidence="1 2">ZY74</strain>
    </source>
</reference>